<keyword evidence="3" id="KW-1185">Reference proteome</keyword>
<dbReference type="GO" id="GO:0045271">
    <property type="term" value="C:respiratory chain complex I"/>
    <property type="evidence" value="ECO:0007669"/>
    <property type="project" value="InterPro"/>
</dbReference>
<reference evidence="2 3" key="1">
    <citation type="submission" date="2018-12" db="EMBL/GenBank/DDBJ databases">
        <authorList>
            <person name="Tiukova I."/>
            <person name="Dainat J."/>
        </authorList>
    </citation>
    <scope>NUCLEOTIDE SEQUENCE [LARGE SCALE GENOMIC DNA]</scope>
</reference>
<dbReference type="PANTHER" id="PTHR32470:SF2">
    <property type="entry name" value="NADH DEHYDROGENASE [UBIQUINONE] 1 ALPHA SUBCOMPLEX ASSEMBLY FACTOR 2"/>
    <property type="match status" value="1"/>
</dbReference>
<dbReference type="EMBL" id="CAACVR010000012">
    <property type="protein sequence ID" value="VEU21290.1"/>
    <property type="molecule type" value="Genomic_DNA"/>
</dbReference>
<evidence type="ECO:0000313" key="3">
    <source>
        <dbReference type="Proteomes" id="UP000290900"/>
    </source>
</evidence>
<dbReference type="PANTHER" id="PTHR32470">
    <property type="entry name" value="ADH DEHYDROGENASE [UBIQUINONE] 1 ALPHA SUBCOMPLEX ASSEMBLY FACTOR 2"/>
    <property type="match status" value="1"/>
</dbReference>
<name>A0A448YK56_BRENA</name>
<dbReference type="STRING" id="13370.A0A448YK56"/>
<dbReference type="AlphaFoldDB" id="A0A448YK56"/>
<gene>
    <name evidence="2" type="ORF">BRENAR_LOCUS2025</name>
</gene>
<evidence type="ECO:0000313" key="2">
    <source>
        <dbReference type="EMBL" id="VEU21290.1"/>
    </source>
</evidence>
<dbReference type="InterPro" id="IPR007763">
    <property type="entry name" value="NDUFA12"/>
</dbReference>
<sequence>MSTILSNNDFFPPQTLLAIDMDRVKLLVPFYKRAWYKWKSLKNVPFRKQFFAGYDLKGNTYWEFFPQGTTNIKPRRIWHPYRSQSFLFDYYDKLPIQWLQWLRYSRWKAPTVQELVDDEKRLQRLQKLVKLKGEELEYKKSVADNEIVQNMYKELQKQGHIESGKDDSKTQ</sequence>
<dbReference type="OrthoDB" id="10255576at2759"/>
<accession>A0A448YK56</accession>
<protein>
    <submittedName>
        <fullName evidence="2">DEKNAAC102516</fullName>
    </submittedName>
</protein>
<dbReference type="GO" id="GO:0032981">
    <property type="term" value="P:mitochondrial respiratory chain complex I assembly"/>
    <property type="evidence" value="ECO:0007669"/>
    <property type="project" value="TreeGrafter"/>
</dbReference>
<dbReference type="GO" id="GO:0005739">
    <property type="term" value="C:mitochondrion"/>
    <property type="evidence" value="ECO:0007669"/>
    <property type="project" value="TreeGrafter"/>
</dbReference>
<proteinExistence type="inferred from homology"/>
<evidence type="ECO:0000256" key="1">
    <source>
        <dbReference type="ARBA" id="ARBA00007355"/>
    </source>
</evidence>
<dbReference type="Proteomes" id="UP000290900">
    <property type="component" value="Unassembled WGS sequence"/>
</dbReference>
<comment type="similarity">
    <text evidence="1">Belongs to the complex I NDUFA12 subunit family.</text>
</comment>
<organism evidence="2 3">
    <name type="scientific">Brettanomyces naardenensis</name>
    <name type="common">Yeast</name>
    <dbReference type="NCBI Taxonomy" id="13370"/>
    <lineage>
        <taxon>Eukaryota</taxon>
        <taxon>Fungi</taxon>
        <taxon>Dikarya</taxon>
        <taxon>Ascomycota</taxon>
        <taxon>Saccharomycotina</taxon>
        <taxon>Pichiomycetes</taxon>
        <taxon>Pichiales</taxon>
        <taxon>Pichiaceae</taxon>
        <taxon>Brettanomyces</taxon>
    </lineage>
</organism>
<dbReference type="InterPro" id="IPR052618">
    <property type="entry name" value="ComplexI_NDUFA12"/>
</dbReference>
<dbReference type="InParanoid" id="A0A448YK56"/>
<dbReference type="Pfam" id="PF05071">
    <property type="entry name" value="NDUFA12"/>
    <property type="match status" value="1"/>
</dbReference>